<name>A0A852VYJ3_PSEA5</name>
<organism evidence="2 3">
    <name type="scientific">Pseudonocardia alni</name>
    <name type="common">Amycolata alni</name>
    <dbReference type="NCBI Taxonomy" id="33907"/>
    <lineage>
        <taxon>Bacteria</taxon>
        <taxon>Bacillati</taxon>
        <taxon>Actinomycetota</taxon>
        <taxon>Actinomycetes</taxon>
        <taxon>Pseudonocardiales</taxon>
        <taxon>Pseudonocardiaceae</taxon>
        <taxon>Pseudonocardia</taxon>
    </lineage>
</organism>
<dbReference type="RefSeq" id="WP_179760709.1">
    <property type="nucleotide sequence ID" value="NZ_BAAAJZ010000008.1"/>
</dbReference>
<feature type="transmembrane region" description="Helical" evidence="1">
    <location>
        <begin position="130"/>
        <end position="155"/>
    </location>
</feature>
<keyword evidence="1" id="KW-1133">Transmembrane helix</keyword>
<feature type="transmembrane region" description="Helical" evidence="1">
    <location>
        <begin position="42"/>
        <end position="68"/>
    </location>
</feature>
<keyword evidence="1" id="KW-0812">Transmembrane</keyword>
<feature type="transmembrane region" description="Helical" evidence="1">
    <location>
        <begin position="97"/>
        <end position="124"/>
    </location>
</feature>
<dbReference type="AlphaFoldDB" id="A0A852VYJ3"/>
<protein>
    <recommendedName>
        <fullName evidence="4">Small multi-drug export protein</fullName>
    </recommendedName>
</protein>
<dbReference type="Proteomes" id="UP000549695">
    <property type="component" value="Unassembled WGS sequence"/>
</dbReference>
<reference evidence="2 3" key="1">
    <citation type="submission" date="2020-07" db="EMBL/GenBank/DDBJ databases">
        <title>Sequencing the genomes of 1000 actinobacteria strains.</title>
        <authorList>
            <person name="Klenk H.-P."/>
        </authorList>
    </citation>
    <scope>NUCLEOTIDE SEQUENCE [LARGE SCALE GENOMIC DNA]</scope>
    <source>
        <strain evidence="2 3">DSM 44749</strain>
    </source>
</reference>
<dbReference type="EMBL" id="JACCCZ010000001">
    <property type="protein sequence ID" value="NYG01279.1"/>
    <property type="molecule type" value="Genomic_DNA"/>
</dbReference>
<keyword evidence="3" id="KW-1185">Reference proteome</keyword>
<evidence type="ECO:0000256" key="1">
    <source>
        <dbReference type="SAM" id="Phobius"/>
    </source>
</evidence>
<feature type="transmembrane region" description="Helical" evidence="1">
    <location>
        <begin position="12"/>
        <end position="30"/>
    </location>
</feature>
<gene>
    <name evidence="2" type="ORF">HDA37_001564</name>
</gene>
<evidence type="ECO:0000313" key="2">
    <source>
        <dbReference type="EMBL" id="NYG01279.1"/>
    </source>
</evidence>
<proteinExistence type="predicted"/>
<sequence length="156" mass="16505">MVEQLNLWVDTLHPVWQFLAVFVIGVVPFLESYTGTLVGTVTGMPVLLAAAGAIAGNVLALVVAVRLGDRARRGLGRRASRPPSERRQKVTDRVDRYGVPVASLLAPTLMAISVTAFGMVAAGLDRRQVVVWQVVAVVVWAALFAAIGLGALSAFG</sequence>
<keyword evidence="1" id="KW-0472">Membrane</keyword>
<dbReference type="GeneID" id="98051355"/>
<evidence type="ECO:0000313" key="3">
    <source>
        <dbReference type="Proteomes" id="UP000549695"/>
    </source>
</evidence>
<evidence type="ECO:0008006" key="4">
    <source>
        <dbReference type="Google" id="ProtNLM"/>
    </source>
</evidence>
<accession>A0A852VYJ3</accession>
<comment type="caution">
    <text evidence="2">The sequence shown here is derived from an EMBL/GenBank/DDBJ whole genome shotgun (WGS) entry which is preliminary data.</text>
</comment>